<accession>A0A3L9MIN9</accession>
<dbReference type="AlphaFoldDB" id="A0A3L9MIN9"/>
<dbReference type="Gene3D" id="3.40.50.720">
    <property type="entry name" value="NAD(P)-binding Rossmann-like Domain"/>
    <property type="match status" value="1"/>
</dbReference>
<proteinExistence type="predicted"/>
<dbReference type="InterPro" id="IPR036291">
    <property type="entry name" value="NAD(P)-bd_dom_sf"/>
</dbReference>
<name>A0A3L9MIN9_9FLAO</name>
<dbReference type="Pfam" id="PF01370">
    <property type="entry name" value="Epimerase"/>
    <property type="match status" value="1"/>
</dbReference>
<evidence type="ECO:0000313" key="3">
    <source>
        <dbReference type="Proteomes" id="UP000275348"/>
    </source>
</evidence>
<evidence type="ECO:0000259" key="1">
    <source>
        <dbReference type="Pfam" id="PF01370"/>
    </source>
</evidence>
<sequence>MVIGNGLIANQFFDYDNNNVIFFASGVSNSLECDKQEFLKEQNLIEKTINNNPDKLIVYFSTCSIYDSSKYKSPYVLHKLHMEEIIRESKINYLIFRVSCAVGNGGNPNLLMNYLINKFRKSLPIVIHKNASRNLIDVEDVRNITLKYIDNLVYNQIVNVAYVENFQITEIIDNIEEVFDQDVTKEVLDLGEHYSIYIKDLNYKFEILDKNKYLRNMILKYYMDK</sequence>
<organism evidence="2 3">
    <name type="scientific">Faecalibacter macacae</name>
    <dbReference type="NCBI Taxonomy" id="1859289"/>
    <lineage>
        <taxon>Bacteria</taxon>
        <taxon>Pseudomonadati</taxon>
        <taxon>Bacteroidota</taxon>
        <taxon>Flavobacteriia</taxon>
        <taxon>Flavobacteriales</taxon>
        <taxon>Weeksellaceae</taxon>
        <taxon>Faecalibacter</taxon>
    </lineage>
</organism>
<keyword evidence="3" id="KW-1185">Reference proteome</keyword>
<dbReference type="Proteomes" id="UP000275348">
    <property type="component" value="Unassembled WGS sequence"/>
</dbReference>
<reference evidence="2 3" key="1">
    <citation type="submission" date="2018-10" db="EMBL/GenBank/DDBJ databases">
        <authorList>
            <person name="Chen X."/>
        </authorList>
    </citation>
    <scope>NUCLEOTIDE SEQUENCE [LARGE SCALE GENOMIC DNA]</scope>
    <source>
        <strain evidence="2 3">YIM 102668</strain>
    </source>
</reference>
<dbReference type="EMBL" id="RDOJ01000001">
    <property type="protein sequence ID" value="RLZ12707.1"/>
    <property type="molecule type" value="Genomic_DNA"/>
</dbReference>
<protein>
    <submittedName>
        <fullName evidence="2">NAD-dependent epimerase</fullName>
    </submittedName>
</protein>
<comment type="caution">
    <text evidence="2">The sequence shown here is derived from an EMBL/GenBank/DDBJ whole genome shotgun (WGS) entry which is preliminary data.</text>
</comment>
<dbReference type="SUPFAM" id="SSF51735">
    <property type="entry name" value="NAD(P)-binding Rossmann-fold domains"/>
    <property type="match status" value="1"/>
</dbReference>
<gene>
    <name evidence="2" type="ORF">EAH69_00705</name>
</gene>
<feature type="domain" description="NAD-dependent epimerase/dehydratase" evidence="1">
    <location>
        <begin position="37"/>
        <end position="161"/>
    </location>
</feature>
<dbReference type="OrthoDB" id="1247029at2"/>
<dbReference type="InterPro" id="IPR001509">
    <property type="entry name" value="Epimerase_deHydtase"/>
</dbReference>
<evidence type="ECO:0000313" key="2">
    <source>
        <dbReference type="EMBL" id="RLZ12707.1"/>
    </source>
</evidence>
<dbReference type="RefSeq" id="WP_121933285.1">
    <property type="nucleotide sequence ID" value="NZ_RDOJ01000001.1"/>
</dbReference>